<keyword evidence="2" id="KW-0472">Membrane</keyword>
<feature type="transmembrane region" description="Helical" evidence="2">
    <location>
        <begin position="199"/>
        <end position="220"/>
    </location>
</feature>
<organism evidence="3 4">
    <name type="scientific">Actinophytocola xinjiangensis</name>
    <dbReference type="NCBI Taxonomy" id="485602"/>
    <lineage>
        <taxon>Bacteria</taxon>
        <taxon>Bacillati</taxon>
        <taxon>Actinomycetota</taxon>
        <taxon>Actinomycetes</taxon>
        <taxon>Pseudonocardiales</taxon>
        <taxon>Pseudonocardiaceae</taxon>
    </lineage>
</organism>
<sequence length="400" mass="40482">MSPLTDEQRQQAQEEDEGLAGTADGFSFTPGFDSGSELTDKFSGAGIADTIVLLNKGIQEDNDAVMAAAGVALGLDTVALVLNPFGSLIAAGVGWLIDHVFFLREPLDLLMGDNMAIAAQTKRIKAEGEEYTTRISVDHKTAVDKIQNWKGKAADAFRADMEMVRDELNAVGEALKGLADIMSKMGACVTGFRSVVRDIIANVLGGLIGGAIAAAAMMPFTFGASIAVFVTSAIGVAVSALAKIMGLVSKLTSILGRNVGNAGKVGGKLGGVASGAGRQHAPVPKPAPRSGPPPAGKQDPPPSPTGAPPKDSASTSPSGSPGGPKPPPTTTPPPPKDPAPTTPSGAPGAGPKPPTTPPPPPAPTRPPPPPPAPTRPPLEWSDGAAVTVVIAAEGYPGRPR</sequence>
<dbReference type="Proteomes" id="UP000185696">
    <property type="component" value="Unassembled WGS sequence"/>
</dbReference>
<evidence type="ECO:0000313" key="3">
    <source>
        <dbReference type="EMBL" id="OLF05147.1"/>
    </source>
</evidence>
<proteinExistence type="predicted"/>
<dbReference type="PRINTS" id="PR01217">
    <property type="entry name" value="PRICHEXTENSN"/>
</dbReference>
<keyword evidence="2" id="KW-1133">Transmembrane helix</keyword>
<feature type="compositionally biased region" description="Pro residues" evidence="1">
    <location>
        <begin position="323"/>
        <end position="341"/>
    </location>
</feature>
<feature type="compositionally biased region" description="Low complexity" evidence="1">
    <location>
        <begin position="309"/>
        <end position="319"/>
    </location>
</feature>
<feature type="non-terminal residue" evidence="3">
    <location>
        <position position="400"/>
    </location>
</feature>
<dbReference type="EMBL" id="MSIF01000033">
    <property type="protein sequence ID" value="OLF05147.1"/>
    <property type="molecule type" value="Genomic_DNA"/>
</dbReference>
<evidence type="ECO:0000256" key="2">
    <source>
        <dbReference type="SAM" id="Phobius"/>
    </source>
</evidence>
<reference evidence="3 4" key="1">
    <citation type="submission" date="2016-12" db="EMBL/GenBank/DDBJ databases">
        <title>The draft genome sequence of Actinophytocola xinjiangensis.</title>
        <authorList>
            <person name="Wang W."/>
            <person name="Yuan L."/>
        </authorList>
    </citation>
    <scope>NUCLEOTIDE SEQUENCE [LARGE SCALE GENOMIC DNA]</scope>
    <source>
        <strain evidence="3 4">CGMCC 4.4663</strain>
    </source>
</reference>
<dbReference type="OrthoDB" id="4763957at2"/>
<comment type="caution">
    <text evidence="3">The sequence shown here is derived from an EMBL/GenBank/DDBJ whole genome shotgun (WGS) entry which is preliminary data.</text>
</comment>
<dbReference type="RefSeq" id="WP_075137904.1">
    <property type="nucleotide sequence ID" value="NZ_MSIF01000033.1"/>
</dbReference>
<feature type="region of interest" description="Disordered" evidence="1">
    <location>
        <begin position="1"/>
        <end position="23"/>
    </location>
</feature>
<dbReference type="PANTHER" id="PTHR46345">
    <property type="entry name" value="INVERTED FORMIN-2"/>
    <property type="match status" value="1"/>
</dbReference>
<dbReference type="Gene3D" id="1.10.287.1060">
    <property type="entry name" value="ESAT-6-like"/>
    <property type="match status" value="1"/>
</dbReference>
<gene>
    <name evidence="3" type="ORF">BLA60_37860</name>
</gene>
<feature type="compositionally biased region" description="Pro residues" evidence="1">
    <location>
        <begin position="350"/>
        <end position="376"/>
    </location>
</feature>
<protein>
    <submittedName>
        <fullName evidence="3">Uncharacterized protein</fullName>
    </submittedName>
</protein>
<keyword evidence="4" id="KW-1185">Reference proteome</keyword>
<name>A0A7Z1AV16_9PSEU</name>
<evidence type="ECO:0000313" key="4">
    <source>
        <dbReference type="Proteomes" id="UP000185696"/>
    </source>
</evidence>
<accession>A0A7Z1AV16</accession>
<keyword evidence="2" id="KW-0812">Transmembrane</keyword>
<feature type="compositionally biased region" description="Pro residues" evidence="1">
    <location>
        <begin position="283"/>
        <end position="307"/>
    </location>
</feature>
<evidence type="ECO:0000256" key="1">
    <source>
        <dbReference type="SAM" id="MobiDB-lite"/>
    </source>
</evidence>
<feature type="transmembrane region" description="Helical" evidence="2">
    <location>
        <begin position="226"/>
        <end position="248"/>
    </location>
</feature>
<dbReference type="AlphaFoldDB" id="A0A7Z1AV16"/>
<dbReference type="PANTHER" id="PTHR46345:SF8">
    <property type="entry name" value="FORMIN 3, ISOFORM B"/>
    <property type="match status" value="1"/>
</dbReference>
<feature type="region of interest" description="Disordered" evidence="1">
    <location>
        <begin position="270"/>
        <end position="384"/>
    </location>
</feature>